<evidence type="ECO:0000313" key="1">
    <source>
        <dbReference type="EMBL" id="RBA27304.1"/>
    </source>
</evidence>
<comment type="caution">
    <text evidence="1">The sequence shown here is derived from an EMBL/GenBank/DDBJ whole genome shotgun (WGS) entry which is preliminary data.</text>
</comment>
<gene>
    <name evidence="1" type="ORF">DPN68_12900</name>
</gene>
<accession>A0A365NYT4</accession>
<keyword evidence="1" id="KW-0808">Transferase</keyword>
<proteinExistence type="predicted"/>
<organism evidence="1 2">
    <name type="scientific">Flavobacterium tibetense</name>
    <dbReference type="NCBI Taxonomy" id="2233533"/>
    <lineage>
        <taxon>Bacteria</taxon>
        <taxon>Pseudomonadati</taxon>
        <taxon>Bacteroidota</taxon>
        <taxon>Flavobacteriia</taxon>
        <taxon>Flavobacteriales</taxon>
        <taxon>Flavobacteriaceae</taxon>
        <taxon>Flavobacterium</taxon>
    </lineage>
</organism>
<dbReference type="AlphaFoldDB" id="A0A365NYT4"/>
<keyword evidence="1" id="KW-0489">Methyltransferase</keyword>
<dbReference type="GO" id="GO:0008168">
    <property type="term" value="F:methyltransferase activity"/>
    <property type="evidence" value="ECO:0007669"/>
    <property type="project" value="UniProtKB-KW"/>
</dbReference>
<sequence>MTKKYHNRKVLNVLIACEESQAECKAFRDLGHKAYSCDIQPCAPKGNPAWHIHADVRPLLDGAKTFVTQDNTVHHVHRWDLIIAHPPCTYLCKLSSVQMVKKGVLDEHRYLLMCKARHFFYECLNTCAADYVAVENPLPMARAKLPKPSCFIHPSWFGVKYTKKTLYWLRNLPPLMPTVTYPNPKCFVTCSRGKYRSRTFPEVAKAIALQWSEYILDEINRKP</sequence>
<dbReference type="EMBL" id="QLST01000032">
    <property type="protein sequence ID" value="RBA27304.1"/>
    <property type="molecule type" value="Genomic_DNA"/>
</dbReference>
<reference evidence="1 2" key="1">
    <citation type="submission" date="2018-06" db="EMBL/GenBank/DDBJ databases">
        <title>Flavobacterium tibetense sp. nov., isolated from a wetland YonghuCo on Tibetan Plateau.</title>
        <authorList>
            <person name="Xing P."/>
            <person name="Phurbu D."/>
            <person name="Lu H."/>
        </authorList>
    </citation>
    <scope>NUCLEOTIDE SEQUENCE [LARGE SCALE GENOMIC DNA]</scope>
    <source>
        <strain evidence="1 2">YH5</strain>
    </source>
</reference>
<evidence type="ECO:0000313" key="2">
    <source>
        <dbReference type="Proteomes" id="UP000253319"/>
    </source>
</evidence>
<protein>
    <submittedName>
        <fullName evidence="1">DNA cytosine methyltransferase</fullName>
    </submittedName>
</protein>
<dbReference type="Proteomes" id="UP000253319">
    <property type="component" value="Unassembled WGS sequence"/>
</dbReference>
<keyword evidence="2" id="KW-1185">Reference proteome</keyword>
<name>A0A365NYT4_9FLAO</name>
<dbReference type="GO" id="GO:0032259">
    <property type="term" value="P:methylation"/>
    <property type="evidence" value="ECO:0007669"/>
    <property type="project" value="UniProtKB-KW"/>
</dbReference>